<dbReference type="Pfam" id="PF10534">
    <property type="entry name" value="CRIC_ras_sig"/>
    <property type="match status" value="1"/>
</dbReference>
<dbReference type="InParanoid" id="F6XYK4"/>
<evidence type="ECO:0000259" key="2">
    <source>
        <dbReference type="PROSITE" id="PS51290"/>
    </source>
</evidence>
<dbReference type="PROSITE" id="PS51290">
    <property type="entry name" value="CRIC"/>
    <property type="match status" value="1"/>
</dbReference>
<evidence type="ECO:0000313" key="4">
    <source>
        <dbReference type="Proteomes" id="UP000008144"/>
    </source>
</evidence>
<accession>F6XYK4</accession>
<dbReference type="OMA" id="ICSEMEI"/>
<dbReference type="Ensembl" id="ENSCINT00000027299.2">
    <property type="protein sequence ID" value="ENSCINP00000027053.2"/>
    <property type="gene ID" value="ENSCING00000015166.2"/>
</dbReference>
<dbReference type="PANTHER" id="PTHR12844">
    <property type="entry name" value="CONNECTOR ENCHANCER OF KINASE SUPPRESSOR OF RAS"/>
    <property type="match status" value="1"/>
</dbReference>
<evidence type="ECO:0000259" key="1">
    <source>
        <dbReference type="PROSITE" id="PS50105"/>
    </source>
</evidence>
<keyword evidence="4" id="KW-1185">Reference proteome</keyword>
<dbReference type="InterPro" id="IPR001660">
    <property type="entry name" value="SAM"/>
</dbReference>
<dbReference type="GeneTree" id="ENSGT00940000169895"/>
<dbReference type="InterPro" id="IPR017874">
    <property type="entry name" value="CRIC_domain"/>
</dbReference>
<dbReference type="Proteomes" id="UP000008144">
    <property type="component" value="Unassembled WGS sequence"/>
</dbReference>
<dbReference type="Gene3D" id="1.10.150.50">
    <property type="entry name" value="Transcription Factor, Ets-1"/>
    <property type="match status" value="1"/>
</dbReference>
<dbReference type="SMART" id="SM00454">
    <property type="entry name" value="SAM"/>
    <property type="match status" value="1"/>
</dbReference>
<dbReference type="InterPro" id="IPR051566">
    <property type="entry name" value="CNKSR"/>
</dbReference>
<protein>
    <recommendedName>
        <fullName evidence="5">SAM domain-containing protein</fullName>
    </recommendedName>
</protein>
<dbReference type="HOGENOM" id="CLU_111269_0_0_1"/>
<sequence length="224" mass="25561">MDVINVSYWKNHQVVIWFKGLDECLQIYLPNIIEANVVGEQLLSLSHDDLHNLQIHYIGHQELIFNAVSLLQKLDDGLATETLQTRALCLNCRCRSLRSTIVNRRQEVEDYEYDGGVSLHRGPTNQLLRLAANVLDEGKQLVLWLDRVPFTYKPEFRSIRDNLVRLCYELSTTMQHSVFACVIEEAVLGICSEMEIASDSISRSNNSLTITPVSMEIVTLNNIN</sequence>
<dbReference type="Pfam" id="PF07647">
    <property type="entry name" value="SAM_2"/>
    <property type="match status" value="1"/>
</dbReference>
<dbReference type="STRING" id="7719.ENSCINP00000027053"/>
<dbReference type="AlphaFoldDB" id="F6XYK4"/>
<feature type="domain" description="CRIC" evidence="2">
    <location>
        <begin position="82"/>
        <end position="181"/>
    </location>
</feature>
<organism evidence="3 4">
    <name type="scientific">Ciona intestinalis</name>
    <name type="common">Transparent sea squirt</name>
    <name type="synonym">Ascidia intestinalis</name>
    <dbReference type="NCBI Taxonomy" id="7719"/>
    <lineage>
        <taxon>Eukaryota</taxon>
        <taxon>Metazoa</taxon>
        <taxon>Chordata</taxon>
        <taxon>Tunicata</taxon>
        <taxon>Ascidiacea</taxon>
        <taxon>Phlebobranchia</taxon>
        <taxon>Cionidae</taxon>
        <taxon>Ciona</taxon>
    </lineage>
</organism>
<proteinExistence type="predicted"/>
<dbReference type="SUPFAM" id="SSF47769">
    <property type="entry name" value="SAM/Pointed domain"/>
    <property type="match status" value="1"/>
</dbReference>
<dbReference type="InterPro" id="IPR013761">
    <property type="entry name" value="SAM/pointed_sf"/>
</dbReference>
<dbReference type="PROSITE" id="PS50105">
    <property type="entry name" value="SAM_DOMAIN"/>
    <property type="match status" value="1"/>
</dbReference>
<reference evidence="3" key="3">
    <citation type="submission" date="2025-09" db="UniProtKB">
        <authorList>
            <consortium name="Ensembl"/>
        </authorList>
    </citation>
    <scope>IDENTIFICATION</scope>
</reference>
<evidence type="ECO:0000313" key="3">
    <source>
        <dbReference type="Ensembl" id="ENSCINP00000027053.2"/>
    </source>
</evidence>
<feature type="domain" description="SAM" evidence="1">
    <location>
        <begin position="9"/>
        <end position="74"/>
    </location>
</feature>
<reference evidence="4" key="1">
    <citation type="journal article" date="2002" name="Science">
        <title>The draft genome of Ciona intestinalis: insights into chordate and vertebrate origins.</title>
        <authorList>
            <person name="Dehal P."/>
            <person name="Satou Y."/>
            <person name="Campbell R.K."/>
            <person name="Chapman J."/>
            <person name="Degnan B."/>
            <person name="De Tomaso A."/>
            <person name="Davidson B."/>
            <person name="Di Gregorio A."/>
            <person name="Gelpke M."/>
            <person name="Goodstein D.M."/>
            <person name="Harafuji N."/>
            <person name="Hastings K.E."/>
            <person name="Ho I."/>
            <person name="Hotta K."/>
            <person name="Huang W."/>
            <person name="Kawashima T."/>
            <person name="Lemaire P."/>
            <person name="Martinez D."/>
            <person name="Meinertzhagen I.A."/>
            <person name="Necula S."/>
            <person name="Nonaka M."/>
            <person name="Putnam N."/>
            <person name="Rash S."/>
            <person name="Saiga H."/>
            <person name="Satake M."/>
            <person name="Terry A."/>
            <person name="Yamada L."/>
            <person name="Wang H.G."/>
            <person name="Awazu S."/>
            <person name="Azumi K."/>
            <person name="Boore J."/>
            <person name="Branno M."/>
            <person name="Chin-Bow S."/>
            <person name="DeSantis R."/>
            <person name="Doyle S."/>
            <person name="Francino P."/>
            <person name="Keys D.N."/>
            <person name="Haga S."/>
            <person name="Hayashi H."/>
            <person name="Hino K."/>
            <person name="Imai K.S."/>
            <person name="Inaba K."/>
            <person name="Kano S."/>
            <person name="Kobayashi K."/>
            <person name="Kobayashi M."/>
            <person name="Lee B.I."/>
            <person name="Makabe K.W."/>
            <person name="Manohar C."/>
            <person name="Matassi G."/>
            <person name="Medina M."/>
            <person name="Mochizuki Y."/>
            <person name="Mount S."/>
            <person name="Morishita T."/>
            <person name="Miura S."/>
            <person name="Nakayama A."/>
            <person name="Nishizaka S."/>
            <person name="Nomoto H."/>
            <person name="Ohta F."/>
            <person name="Oishi K."/>
            <person name="Rigoutsos I."/>
            <person name="Sano M."/>
            <person name="Sasaki A."/>
            <person name="Sasakura Y."/>
            <person name="Shoguchi E."/>
            <person name="Shin-i T."/>
            <person name="Spagnuolo A."/>
            <person name="Stainier D."/>
            <person name="Suzuki M.M."/>
            <person name="Tassy O."/>
            <person name="Takatori N."/>
            <person name="Tokuoka M."/>
            <person name="Yagi K."/>
            <person name="Yoshizaki F."/>
            <person name="Wada S."/>
            <person name="Zhang C."/>
            <person name="Hyatt P.D."/>
            <person name="Larimer F."/>
            <person name="Detter C."/>
            <person name="Doggett N."/>
            <person name="Glavina T."/>
            <person name="Hawkins T."/>
            <person name="Richardson P."/>
            <person name="Lucas S."/>
            <person name="Kohara Y."/>
            <person name="Levine M."/>
            <person name="Satoh N."/>
            <person name="Rokhsar D.S."/>
        </authorList>
    </citation>
    <scope>NUCLEOTIDE SEQUENCE [LARGE SCALE GENOMIC DNA]</scope>
</reference>
<name>F6XYK4_CIOIN</name>
<reference evidence="3" key="2">
    <citation type="submission" date="2025-08" db="UniProtKB">
        <authorList>
            <consortium name="Ensembl"/>
        </authorList>
    </citation>
    <scope>IDENTIFICATION</scope>
</reference>
<evidence type="ECO:0008006" key="5">
    <source>
        <dbReference type="Google" id="ProtNLM"/>
    </source>
</evidence>
<dbReference type="PANTHER" id="PTHR12844:SF42">
    <property type="entry name" value="CONNECTOR ENHANCER OF KSR PROTEIN CNK"/>
    <property type="match status" value="1"/>
</dbReference>